<proteinExistence type="predicted"/>
<keyword evidence="3" id="KW-1185">Reference proteome</keyword>
<reference evidence="2" key="2">
    <citation type="submission" date="2021-04" db="EMBL/GenBank/DDBJ databases">
        <title>Genome-wide patterns of bracovirus chromosomal integration into multiple host tissues during parasitism.</title>
        <authorList>
            <person name="Chebbi M.A.C."/>
        </authorList>
    </citation>
    <scope>NUCLEOTIDE SEQUENCE</scope>
    <source>
        <tissue evidence="2">Whole body</tissue>
    </source>
</reference>
<organism evidence="2 3">
    <name type="scientific">Cotesia typhae</name>
    <dbReference type="NCBI Taxonomy" id="2053667"/>
    <lineage>
        <taxon>Eukaryota</taxon>
        <taxon>Metazoa</taxon>
        <taxon>Ecdysozoa</taxon>
        <taxon>Arthropoda</taxon>
        <taxon>Hexapoda</taxon>
        <taxon>Insecta</taxon>
        <taxon>Pterygota</taxon>
        <taxon>Neoptera</taxon>
        <taxon>Endopterygota</taxon>
        <taxon>Hymenoptera</taxon>
        <taxon>Apocrita</taxon>
        <taxon>Ichneumonoidea</taxon>
        <taxon>Braconidae</taxon>
        <taxon>Microgastrinae</taxon>
        <taxon>Cotesia</taxon>
    </lineage>
</organism>
<protein>
    <submittedName>
        <fullName evidence="2">Uncharacterized protein</fullName>
    </submittedName>
</protein>
<accession>A0A8J5UNE9</accession>
<evidence type="ECO:0000313" key="3">
    <source>
        <dbReference type="Proteomes" id="UP000729913"/>
    </source>
</evidence>
<comment type="caution">
    <text evidence="2">The sequence shown here is derived from an EMBL/GenBank/DDBJ whole genome shotgun (WGS) entry which is preliminary data.</text>
</comment>
<feature type="compositionally biased region" description="Basic residues" evidence="1">
    <location>
        <begin position="17"/>
        <end position="33"/>
    </location>
</feature>
<evidence type="ECO:0000256" key="1">
    <source>
        <dbReference type="SAM" id="MobiDB-lite"/>
    </source>
</evidence>
<reference evidence="2" key="1">
    <citation type="submission" date="2020-03" db="EMBL/GenBank/DDBJ databases">
        <authorList>
            <person name="Chebbi M.A."/>
            <person name="Drezen J.M."/>
        </authorList>
    </citation>
    <scope>NUCLEOTIDE SEQUENCE</scope>
    <source>
        <tissue evidence="2">Whole body</tissue>
    </source>
</reference>
<feature type="region of interest" description="Disordered" evidence="1">
    <location>
        <begin position="1"/>
        <end position="36"/>
    </location>
</feature>
<name>A0A8J5UNE9_9HYME</name>
<dbReference type="AlphaFoldDB" id="A0A8J5UNE9"/>
<evidence type="ECO:0000313" key="2">
    <source>
        <dbReference type="EMBL" id="KAG8033917.1"/>
    </source>
</evidence>
<sequence length="79" mass="10422">MVTRSLLMTGRCQKSNPKTRRHGRHARWSRSRPRSGTWWSWGPRPWFRWPRMEPRWLRSRWIRRWLRTRRLRWWIRWLW</sequence>
<gene>
    <name evidence="2" type="ORF">G9C98_008398</name>
</gene>
<dbReference type="EMBL" id="JAAOIC020000072">
    <property type="protein sequence ID" value="KAG8033917.1"/>
    <property type="molecule type" value="Genomic_DNA"/>
</dbReference>
<dbReference type="Proteomes" id="UP000729913">
    <property type="component" value="Unassembled WGS sequence"/>
</dbReference>